<reference evidence="4" key="2">
    <citation type="submission" date="2012-03" db="EMBL/GenBank/DDBJ databases">
        <title>The complete genome sequence of the pioneer microbe on fresh volcanic deposit, Leptospirillum ferrooxidans strain C2-3.</title>
        <authorList>
            <person name="Fujimura R."/>
            <person name="Sato Y."/>
            <person name="Nishizawa T."/>
            <person name="Nanba K."/>
            <person name="Oshima K."/>
            <person name="Hattori M."/>
            <person name="Kamijo T."/>
            <person name="Ohta H."/>
        </authorList>
    </citation>
    <scope>NUCLEOTIDE SEQUENCE [LARGE SCALE GENOMIC DNA]</scope>
    <source>
        <strain evidence="4">C2-3</strain>
    </source>
</reference>
<feature type="transmembrane region" description="Helical" evidence="1">
    <location>
        <begin position="7"/>
        <end position="25"/>
    </location>
</feature>
<dbReference type="PATRIC" id="fig|1162668.3.peg.2540"/>
<evidence type="ECO:0000313" key="3">
    <source>
        <dbReference type="EMBL" id="BAM07815.1"/>
    </source>
</evidence>
<keyword evidence="4" id="KW-1185">Reference proteome</keyword>
<dbReference type="RefSeq" id="WP_014450298.1">
    <property type="nucleotide sequence ID" value="NC_017094.1"/>
</dbReference>
<dbReference type="Pfam" id="PF00578">
    <property type="entry name" value="AhpC-TSA"/>
    <property type="match status" value="1"/>
</dbReference>
<dbReference type="Gene3D" id="3.40.30.10">
    <property type="entry name" value="Glutaredoxin"/>
    <property type="match status" value="1"/>
</dbReference>
<dbReference type="KEGG" id="lfc:LFE_2142"/>
<dbReference type="InterPro" id="IPR050553">
    <property type="entry name" value="Thioredoxin_ResA/DsbE_sf"/>
</dbReference>
<keyword evidence="1" id="KW-1133">Transmembrane helix</keyword>
<evidence type="ECO:0000256" key="1">
    <source>
        <dbReference type="SAM" id="Phobius"/>
    </source>
</evidence>
<dbReference type="InterPro" id="IPR000866">
    <property type="entry name" value="AhpC/TSA"/>
</dbReference>
<dbReference type="Proteomes" id="UP000007382">
    <property type="component" value="Chromosome"/>
</dbReference>
<protein>
    <submittedName>
        <fullName evidence="3">Putative thioredoxin family protein</fullName>
    </submittedName>
</protein>
<dbReference type="EMBL" id="AP012342">
    <property type="protein sequence ID" value="BAM07815.1"/>
    <property type="molecule type" value="Genomic_DNA"/>
</dbReference>
<dbReference type="AlphaFoldDB" id="I0IRB6"/>
<proteinExistence type="predicted"/>
<feature type="domain" description="Thioredoxin" evidence="2">
    <location>
        <begin position="33"/>
        <end position="182"/>
    </location>
</feature>
<dbReference type="eggNOG" id="COG0526">
    <property type="taxonomic scope" value="Bacteria"/>
</dbReference>
<sequence>MDSLKKYWPQATAVLLIVIVLGYYGTTYRFAPLKVGMVAPDFNLESADGKRIKLSDYRGKVVMLNFWATWCKPCKQEMPSMEIMYEGMKEQAGSHFELLAVNENNVFYKNQVAPFLEKHNIHFPVPLDPLNTLDHRYKITGVPETFVIDQNGVVAEHVVGPRNWVVKKNLDSMLTLLDKGPQKPEEYIARKAAQNPPMAKSGGY</sequence>
<name>I0IRB6_LEPFC</name>
<dbReference type="SUPFAM" id="SSF52833">
    <property type="entry name" value="Thioredoxin-like"/>
    <property type="match status" value="1"/>
</dbReference>
<dbReference type="CDD" id="cd02966">
    <property type="entry name" value="TlpA_like_family"/>
    <property type="match status" value="1"/>
</dbReference>
<dbReference type="STRING" id="1162668.LFE_2142"/>
<dbReference type="InterPro" id="IPR013766">
    <property type="entry name" value="Thioredoxin_domain"/>
</dbReference>
<reference evidence="3 4" key="1">
    <citation type="journal article" date="2012" name="J. Bacteriol.">
        <title>Complete Genome Sequence of Leptospirillum ferrooxidans Strain C2-3, Isolated from a Fresh Volcanic Ash Deposit on the Island of Miyake, Japan.</title>
        <authorList>
            <person name="Fujimura R."/>
            <person name="Sato Y."/>
            <person name="Nishizawa T."/>
            <person name="Oshima K."/>
            <person name="Kim S.-W."/>
            <person name="Hattori M."/>
            <person name="Kamijo T."/>
            <person name="Ohta H."/>
        </authorList>
    </citation>
    <scope>NUCLEOTIDE SEQUENCE [LARGE SCALE GENOMIC DNA]</scope>
    <source>
        <strain evidence="3 4">C2-3</strain>
    </source>
</reference>
<dbReference type="InterPro" id="IPR036249">
    <property type="entry name" value="Thioredoxin-like_sf"/>
</dbReference>
<keyword evidence="1" id="KW-0812">Transmembrane</keyword>
<dbReference type="PROSITE" id="PS51352">
    <property type="entry name" value="THIOREDOXIN_2"/>
    <property type="match status" value="1"/>
</dbReference>
<keyword evidence="1" id="KW-0472">Membrane</keyword>
<evidence type="ECO:0000259" key="2">
    <source>
        <dbReference type="PROSITE" id="PS51352"/>
    </source>
</evidence>
<organism evidence="3 4">
    <name type="scientific">Leptospirillum ferrooxidans (strain C2-3)</name>
    <dbReference type="NCBI Taxonomy" id="1162668"/>
    <lineage>
        <taxon>Bacteria</taxon>
        <taxon>Pseudomonadati</taxon>
        <taxon>Nitrospirota</taxon>
        <taxon>Nitrospiria</taxon>
        <taxon>Nitrospirales</taxon>
        <taxon>Nitrospiraceae</taxon>
        <taxon>Leptospirillum</taxon>
    </lineage>
</organism>
<accession>I0IRB6</accession>
<dbReference type="GO" id="GO:0016209">
    <property type="term" value="F:antioxidant activity"/>
    <property type="evidence" value="ECO:0007669"/>
    <property type="project" value="InterPro"/>
</dbReference>
<dbReference type="PANTHER" id="PTHR42852:SF1">
    <property type="entry name" value="THIOREDOXIN-LIKE PROTEIN YNEN"/>
    <property type="match status" value="1"/>
</dbReference>
<gene>
    <name evidence="3" type="ordered locus">LFE_2142</name>
</gene>
<dbReference type="PANTHER" id="PTHR42852">
    <property type="entry name" value="THIOL:DISULFIDE INTERCHANGE PROTEIN DSBE"/>
    <property type="match status" value="1"/>
</dbReference>
<dbReference type="GO" id="GO:0016491">
    <property type="term" value="F:oxidoreductase activity"/>
    <property type="evidence" value="ECO:0007669"/>
    <property type="project" value="InterPro"/>
</dbReference>
<dbReference type="HOGENOM" id="CLU_042529_11_2_0"/>
<evidence type="ECO:0000313" key="4">
    <source>
        <dbReference type="Proteomes" id="UP000007382"/>
    </source>
</evidence>